<reference evidence="4" key="1">
    <citation type="journal article" date="2019" name="Int. J. Syst. Evol. Microbiol.">
        <title>The Global Catalogue of Microorganisms (GCM) 10K type strain sequencing project: providing services to taxonomists for standard genome sequencing and annotation.</title>
        <authorList>
            <consortium name="The Broad Institute Genomics Platform"/>
            <consortium name="The Broad Institute Genome Sequencing Center for Infectious Disease"/>
            <person name="Wu L."/>
            <person name="Ma J."/>
        </authorList>
    </citation>
    <scope>NUCLEOTIDE SEQUENCE [LARGE SCALE GENOMIC DNA]</scope>
    <source>
        <strain evidence="4">NBRC 109019</strain>
    </source>
</reference>
<dbReference type="Proteomes" id="UP001321477">
    <property type="component" value="Chromosome"/>
</dbReference>
<accession>A0ABN6YB15</accession>
<evidence type="ECO:0000256" key="1">
    <source>
        <dbReference type="SAM" id="MobiDB-lite"/>
    </source>
</evidence>
<dbReference type="Pfam" id="PF16976">
    <property type="entry name" value="RcpC"/>
    <property type="match status" value="1"/>
</dbReference>
<dbReference type="InterPro" id="IPR031571">
    <property type="entry name" value="RcpC_dom"/>
</dbReference>
<protein>
    <recommendedName>
        <fullName evidence="2">Flp pilus assembly protein RcpC/CpaB domain-containing protein</fullName>
    </recommendedName>
</protein>
<keyword evidence="4" id="KW-1185">Reference proteome</keyword>
<evidence type="ECO:0000259" key="2">
    <source>
        <dbReference type="Pfam" id="PF16976"/>
    </source>
</evidence>
<proteinExistence type="predicted"/>
<organism evidence="3 4">
    <name type="scientific">Agromyces marinus</name>
    <dbReference type="NCBI Taxonomy" id="1389020"/>
    <lineage>
        <taxon>Bacteria</taxon>
        <taxon>Bacillati</taxon>
        <taxon>Actinomycetota</taxon>
        <taxon>Actinomycetes</taxon>
        <taxon>Micrococcales</taxon>
        <taxon>Microbacteriaceae</taxon>
        <taxon>Agromyces</taxon>
    </lineage>
</organism>
<gene>
    <name evidence="3" type="ORF">GCM10025870_14460</name>
</gene>
<feature type="domain" description="Flp pilus assembly protein RcpC/CpaB" evidence="2">
    <location>
        <begin position="104"/>
        <end position="204"/>
    </location>
</feature>
<feature type="region of interest" description="Disordered" evidence="1">
    <location>
        <begin position="217"/>
        <end position="237"/>
    </location>
</feature>
<evidence type="ECO:0000313" key="4">
    <source>
        <dbReference type="Proteomes" id="UP001321477"/>
    </source>
</evidence>
<sequence length="237" mass="24494">MLALGGGAALFLYVQSADRRAAEGAEFQRVFIVTEAVPQGTPGEEVSAFLEIDELPAIAIQPDIVTDLAGLEGMVTNAELLPGEQLLEARFSSPDDLAATGEVVVPEGLQEITVALAVERVVGGVVAPGDLVGIVLSTNTQSVLANDGTAQSQFVYNGMLVTRVTAGRTLTTGSSDDESTEVGAFLVTLAVTAPQAEKIAYGAEQQEDGNAGLWLTLQPEGTDTGGSSLRSGENVFQ</sequence>
<name>A0ABN6YB15_9MICO</name>
<dbReference type="EMBL" id="AP027734">
    <property type="protein sequence ID" value="BDZ54373.1"/>
    <property type="molecule type" value="Genomic_DNA"/>
</dbReference>
<feature type="compositionally biased region" description="Polar residues" evidence="1">
    <location>
        <begin position="219"/>
        <end position="237"/>
    </location>
</feature>
<evidence type="ECO:0000313" key="3">
    <source>
        <dbReference type="EMBL" id="BDZ54373.1"/>
    </source>
</evidence>